<sequence>MANLPIVLIIIGAVLVALALFVVFAYPKGSSTGDKSNIRKKRATIQFLIGLLLSLLGAFLMFNGTLLGENTVSIARVIGIIGIALIATSYATLLFMMNKENKNKEELQ</sequence>
<proteinExistence type="predicted"/>
<name>A0A150J939_9EURY</name>
<comment type="caution">
    <text evidence="1">The sequence shown here is derived from an EMBL/GenBank/DDBJ whole genome shotgun (WGS) entry which is preliminary data.</text>
</comment>
<reference evidence="1 2" key="1">
    <citation type="journal article" date="2016" name="ISME J.">
        <title>Chasing the elusive Euryarchaeota class WSA2: genomes reveal a uniquely fastidious methyl-reducing methanogen.</title>
        <authorList>
            <person name="Nobu M.K."/>
            <person name="Narihiro T."/>
            <person name="Kuroda K."/>
            <person name="Mei R."/>
            <person name="Liu W.T."/>
        </authorList>
    </citation>
    <scope>NUCLEOTIDE SEQUENCE [LARGE SCALE GENOMIC DNA]</scope>
    <source>
        <strain evidence="1">ADurb1013_Bin02101</strain>
    </source>
</reference>
<accession>A0A150J939</accession>
<dbReference type="Proteomes" id="UP000092420">
    <property type="component" value="Unassembled WGS sequence"/>
</dbReference>
<evidence type="ECO:0000313" key="2">
    <source>
        <dbReference type="Proteomes" id="UP000092420"/>
    </source>
</evidence>
<evidence type="ECO:0000313" key="1">
    <source>
        <dbReference type="EMBL" id="KYC53484.1"/>
    </source>
</evidence>
<accession>A0A150JFA8</accession>
<gene>
    <name evidence="1" type="ORF">AN188_01426</name>
</gene>
<dbReference type="AlphaFoldDB" id="A0A150J939"/>
<dbReference type="EMBL" id="LNJB01000025">
    <property type="protein sequence ID" value="KYC53484.1"/>
    <property type="molecule type" value="Genomic_DNA"/>
</dbReference>
<organism evidence="1 2">
    <name type="scientific">Candidatus Methanofastidiosum methylothiophilum</name>
    <dbReference type="NCBI Taxonomy" id="1705564"/>
    <lineage>
        <taxon>Archaea</taxon>
        <taxon>Methanobacteriati</taxon>
        <taxon>Methanobacteriota</taxon>
        <taxon>Stenosarchaea group</taxon>
        <taxon>Candidatus Methanofastidiosia</taxon>
        <taxon>Candidatus Methanofastidiosales</taxon>
        <taxon>Candidatus Methanofastidiosaceae</taxon>
        <taxon>Candidatus Methanofastidiosum</taxon>
    </lineage>
</organism>
<protein>
    <submittedName>
        <fullName evidence="1">Uncharacterized protein</fullName>
    </submittedName>
</protein>